<dbReference type="SUPFAM" id="SSF56059">
    <property type="entry name" value="Glutathione synthetase ATP-binding domain-like"/>
    <property type="match status" value="1"/>
</dbReference>
<keyword evidence="2" id="KW-1185">Reference proteome</keyword>
<evidence type="ECO:0000313" key="2">
    <source>
        <dbReference type="Proteomes" id="UP000243547"/>
    </source>
</evidence>
<dbReference type="InterPro" id="IPR026838">
    <property type="entry name" value="YheC/D"/>
</dbReference>
<dbReference type="EMBL" id="FRAI01000044">
    <property type="protein sequence ID" value="SHK39244.1"/>
    <property type="molecule type" value="Genomic_DNA"/>
</dbReference>
<dbReference type="AlphaFoldDB" id="A0A1M6S324"/>
<organism evidence="1 2">
    <name type="scientific">Anaerobranca californiensis DSM 14826</name>
    <dbReference type="NCBI Taxonomy" id="1120989"/>
    <lineage>
        <taxon>Bacteria</taxon>
        <taxon>Bacillati</taxon>
        <taxon>Bacillota</taxon>
        <taxon>Clostridia</taxon>
        <taxon>Eubacteriales</taxon>
        <taxon>Proteinivoracaceae</taxon>
        <taxon>Anaerobranca</taxon>
    </lineage>
</organism>
<protein>
    <submittedName>
        <fullName evidence="1">YheC/D like ATP-grasp</fullName>
    </submittedName>
</protein>
<accession>A0A1M6S324</accession>
<evidence type="ECO:0000313" key="1">
    <source>
        <dbReference type="EMBL" id="SHK39244.1"/>
    </source>
</evidence>
<dbReference type="Gene3D" id="3.30.470.20">
    <property type="entry name" value="ATP-grasp fold, B domain"/>
    <property type="match status" value="1"/>
</dbReference>
<dbReference type="Proteomes" id="UP000243547">
    <property type="component" value="Unassembled WGS sequence"/>
</dbReference>
<sequence length="276" mass="32269">MIYDRLKMRGQENFKKIYKEFQDIPFTHERIGGSLNKLTAYNMIVADGRFNEYIIPYRPLDNLDALLKFLELYGKVIVKLVSGSYGQSIILVEQYNDYYKLSEGQKSVLANKHDFLAFINKLVKNGQFVVQQYIKSRTLANAPFDIRVRLVKNREGKWTIVKIYPRVGDINAIATNIASGAAMKEWDIFFKNNFPHEDFEKTNQRLQKFSIEFSRCFQEMIKDNLDDIGLDIAIDSNMKFWLIEVNVNRVATSFIEFEVAEHAIPYAVSLVRKRYK</sequence>
<proteinExistence type="predicted"/>
<gene>
    <name evidence="1" type="ORF">SAMN02745227_02164</name>
</gene>
<name>A0A1M6S324_9FIRM</name>
<dbReference type="Pfam" id="PF14398">
    <property type="entry name" value="ATPgrasp_YheCD"/>
    <property type="match status" value="1"/>
</dbReference>
<dbReference type="STRING" id="1120989.SAMN02745227_02164"/>
<reference evidence="2" key="1">
    <citation type="submission" date="2016-11" db="EMBL/GenBank/DDBJ databases">
        <authorList>
            <person name="Varghese N."/>
            <person name="Submissions S."/>
        </authorList>
    </citation>
    <scope>NUCLEOTIDE SEQUENCE [LARGE SCALE GENOMIC DNA]</scope>
    <source>
        <strain evidence="2">DSM 14826</strain>
    </source>
</reference>